<dbReference type="Pfam" id="PF00171">
    <property type="entry name" value="Aldedh"/>
    <property type="match status" value="1"/>
</dbReference>
<protein>
    <recommendedName>
        <fullName evidence="3">aldehyde dehydrogenase (NAD(+))</fullName>
        <ecNumber evidence="3">1.2.1.3</ecNumber>
    </recommendedName>
</protein>
<evidence type="ECO:0000256" key="2">
    <source>
        <dbReference type="ARBA" id="ARBA00023002"/>
    </source>
</evidence>
<feature type="domain" description="Aldehyde dehydrogenase" evidence="5">
    <location>
        <begin position="2"/>
        <end position="293"/>
    </location>
</feature>
<dbReference type="InterPro" id="IPR016160">
    <property type="entry name" value="Ald_DH_CS_CYS"/>
</dbReference>
<dbReference type="GO" id="GO:0004029">
    <property type="term" value="F:aldehyde dehydrogenase (NAD+) activity"/>
    <property type="evidence" value="ECO:0007669"/>
    <property type="project" value="UniProtKB-EC"/>
</dbReference>
<dbReference type="FunFam" id="3.40.605.10:FF:000026">
    <property type="entry name" value="Aldehyde dehydrogenase, putative"/>
    <property type="match status" value="1"/>
</dbReference>
<evidence type="ECO:0000256" key="4">
    <source>
        <dbReference type="ARBA" id="ARBA00049194"/>
    </source>
</evidence>
<dbReference type="PROSITE" id="PS00070">
    <property type="entry name" value="ALDEHYDE_DEHYDR_CYS"/>
    <property type="match status" value="1"/>
</dbReference>
<gene>
    <name evidence="6" type="ORF">FVP33_15620</name>
</gene>
<proteinExistence type="inferred from homology"/>
<comment type="similarity">
    <text evidence="1">Belongs to the aldehyde dehydrogenase family.</text>
</comment>
<dbReference type="AlphaFoldDB" id="A0A5C8UN76"/>
<dbReference type="Gene3D" id="3.40.309.10">
    <property type="entry name" value="Aldehyde Dehydrogenase, Chain A, domain 2"/>
    <property type="match status" value="1"/>
</dbReference>
<evidence type="ECO:0000259" key="5">
    <source>
        <dbReference type="Pfam" id="PF00171"/>
    </source>
</evidence>
<organism evidence="6 7">
    <name type="scientific">Lacisediminihabitans profunda</name>
    <dbReference type="NCBI Taxonomy" id="2594790"/>
    <lineage>
        <taxon>Bacteria</taxon>
        <taxon>Bacillati</taxon>
        <taxon>Actinomycetota</taxon>
        <taxon>Actinomycetes</taxon>
        <taxon>Micrococcales</taxon>
        <taxon>Microbacteriaceae</taxon>
        <taxon>Lacisediminihabitans</taxon>
    </lineage>
</organism>
<reference evidence="6 7" key="1">
    <citation type="submission" date="2019-08" db="EMBL/GenBank/DDBJ databases">
        <title>Bacterial whole genome sequence for Glaciihabitans sp. CHu50b-6-2.</title>
        <authorList>
            <person name="Jin L."/>
        </authorList>
    </citation>
    <scope>NUCLEOTIDE SEQUENCE [LARGE SCALE GENOMIC DNA]</scope>
    <source>
        <strain evidence="6 7">CHu50b-6-2</strain>
    </source>
</reference>
<comment type="catalytic activity">
    <reaction evidence="4">
        <text>an aldehyde + NAD(+) + H2O = a carboxylate + NADH + 2 H(+)</text>
        <dbReference type="Rhea" id="RHEA:16185"/>
        <dbReference type="ChEBI" id="CHEBI:15377"/>
        <dbReference type="ChEBI" id="CHEBI:15378"/>
        <dbReference type="ChEBI" id="CHEBI:17478"/>
        <dbReference type="ChEBI" id="CHEBI:29067"/>
        <dbReference type="ChEBI" id="CHEBI:57540"/>
        <dbReference type="ChEBI" id="CHEBI:57945"/>
        <dbReference type="EC" id="1.2.1.3"/>
    </reaction>
</comment>
<dbReference type="EMBL" id="VRMG01000010">
    <property type="protein sequence ID" value="TXN28950.1"/>
    <property type="molecule type" value="Genomic_DNA"/>
</dbReference>
<dbReference type="InterPro" id="IPR016163">
    <property type="entry name" value="Ald_DH_C"/>
</dbReference>
<dbReference type="Gene3D" id="3.40.605.10">
    <property type="entry name" value="Aldehyde Dehydrogenase, Chain A, domain 1"/>
    <property type="match status" value="1"/>
</dbReference>
<evidence type="ECO:0000256" key="1">
    <source>
        <dbReference type="ARBA" id="ARBA00009986"/>
    </source>
</evidence>
<keyword evidence="2" id="KW-0560">Oxidoreductase</keyword>
<keyword evidence="7" id="KW-1185">Reference proteome</keyword>
<evidence type="ECO:0000313" key="6">
    <source>
        <dbReference type="EMBL" id="TXN28950.1"/>
    </source>
</evidence>
<comment type="caution">
    <text evidence="6">The sequence shown here is derived from an EMBL/GenBank/DDBJ whole genome shotgun (WGS) entry which is preliminary data.</text>
</comment>
<dbReference type="InterPro" id="IPR015590">
    <property type="entry name" value="Aldehyde_DH_dom"/>
</dbReference>
<accession>A0A5C8UN76</accession>
<dbReference type="Proteomes" id="UP000321379">
    <property type="component" value="Unassembled WGS sequence"/>
</dbReference>
<dbReference type="PANTHER" id="PTHR42804">
    <property type="entry name" value="ALDEHYDE DEHYDROGENASE"/>
    <property type="match status" value="1"/>
</dbReference>
<name>A0A5C8UN76_9MICO</name>
<dbReference type="InterPro" id="IPR016161">
    <property type="entry name" value="Ald_DH/histidinol_DH"/>
</dbReference>
<evidence type="ECO:0000313" key="7">
    <source>
        <dbReference type="Proteomes" id="UP000321379"/>
    </source>
</evidence>
<sequence>MTAPILAAAAQVAGLPDGVLNIVYGSGPVVGEAMSAHPGIDMISFTGSTAAGKRISVAASATVKRVGLELGGKTANIVLEGADIDAAVDATLMNIFSNSGQACGAWARLLVPAALHDEIVGKLVAGAAAYAVGDPNAETTRVGPVASEAQWERVNGYIERGIAEGATVAIGGPGRIPGFENGAFIRPTIFTNVDPGATIAQEEIFGPVLTVIAYAREEDAIAIADGTVYGLTASIYGEHQHALAIAKRLHVGQVYINGADFNPLAPFGGYKQSGNGREMGHAGLEEFTEVKAIQL</sequence>
<evidence type="ECO:0000256" key="3">
    <source>
        <dbReference type="ARBA" id="ARBA00024226"/>
    </source>
</evidence>
<dbReference type="EC" id="1.2.1.3" evidence="3"/>
<dbReference type="InterPro" id="IPR016162">
    <property type="entry name" value="Ald_DH_N"/>
</dbReference>
<dbReference type="SUPFAM" id="SSF53720">
    <property type="entry name" value="ALDH-like"/>
    <property type="match status" value="1"/>
</dbReference>
<dbReference type="PANTHER" id="PTHR42804:SF1">
    <property type="entry name" value="ALDEHYDE DEHYDROGENASE-RELATED"/>
    <property type="match status" value="1"/>
</dbReference>